<feature type="region of interest" description="Disordered" evidence="2">
    <location>
        <begin position="104"/>
        <end position="124"/>
    </location>
</feature>
<accession>A0A4C1VT12</accession>
<dbReference type="AlphaFoldDB" id="A0A4C1VT12"/>
<evidence type="ECO:0000256" key="2">
    <source>
        <dbReference type="SAM" id="MobiDB-lite"/>
    </source>
</evidence>
<sequence length="236" mass="26785">MEASLDRPGNIPVVVSCPSVLYETRGGRQTERTLPLGTVVNAVFRRQQWLYVQTPHHHEGYVVYAACMPLGILPRSNLPQKKTPCWESSTDIYPQPCGNLTDTEKEQMRERTHSETHQRKPKTRSVYSEEYFDTLYLKTKSLCSNIDTYDIEQENPCGKIRSSQSEIQMTRQTLMVVSNDFVGDTLDNTLSVKQGDVVVLMQDASETDADSEWFYVKRKDGKLGFIPAVVAGHGYI</sequence>
<dbReference type="SUPFAM" id="SSF50044">
    <property type="entry name" value="SH3-domain"/>
    <property type="match status" value="1"/>
</dbReference>
<evidence type="ECO:0000259" key="3">
    <source>
        <dbReference type="Pfam" id="PF07653"/>
    </source>
</evidence>
<name>A0A4C1VT12_EUMVA</name>
<dbReference type="Proteomes" id="UP000299102">
    <property type="component" value="Unassembled WGS sequence"/>
</dbReference>
<reference evidence="4 5" key="1">
    <citation type="journal article" date="2019" name="Commun. Biol.">
        <title>The bagworm genome reveals a unique fibroin gene that provides high tensile strength.</title>
        <authorList>
            <person name="Kono N."/>
            <person name="Nakamura H."/>
            <person name="Ohtoshi R."/>
            <person name="Tomita M."/>
            <person name="Numata K."/>
            <person name="Arakawa K."/>
        </authorList>
    </citation>
    <scope>NUCLEOTIDE SEQUENCE [LARGE SCALE GENOMIC DNA]</scope>
</reference>
<dbReference type="InterPro" id="IPR036028">
    <property type="entry name" value="SH3-like_dom_sf"/>
</dbReference>
<evidence type="ECO:0000313" key="4">
    <source>
        <dbReference type="EMBL" id="GBP40945.1"/>
    </source>
</evidence>
<comment type="caution">
    <text evidence="4">The sequence shown here is derived from an EMBL/GenBank/DDBJ whole genome shotgun (WGS) entry which is preliminary data.</text>
</comment>
<feature type="compositionally biased region" description="Basic and acidic residues" evidence="2">
    <location>
        <begin position="104"/>
        <end position="118"/>
    </location>
</feature>
<dbReference type="Gene3D" id="2.30.30.40">
    <property type="entry name" value="SH3 Domains"/>
    <property type="match status" value="1"/>
</dbReference>
<keyword evidence="5" id="KW-1185">Reference proteome</keyword>
<dbReference type="EMBL" id="BGZK01000390">
    <property type="protein sequence ID" value="GBP40945.1"/>
    <property type="molecule type" value="Genomic_DNA"/>
</dbReference>
<dbReference type="InterPro" id="IPR001452">
    <property type="entry name" value="SH3_domain"/>
</dbReference>
<gene>
    <name evidence="4" type="ORF">EVAR_26026_1</name>
</gene>
<evidence type="ECO:0000313" key="5">
    <source>
        <dbReference type="Proteomes" id="UP000299102"/>
    </source>
</evidence>
<dbReference type="OrthoDB" id="6415921at2759"/>
<keyword evidence="1" id="KW-0728">SH3 domain</keyword>
<organism evidence="4 5">
    <name type="scientific">Eumeta variegata</name>
    <name type="common">Bagworm moth</name>
    <name type="synonym">Eumeta japonica</name>
    <dbReference type="NCBI Taxonomy" id="151549"/>
    <lineage>
        <taxon>Eukaryota</taxon>
        <taxon>Metazoa</taxon>
        <taxon>Ecdysozoa</taxon>
        <taxon>Arthropoda</taxon>
        <taxon>Hexapoda</taxon>
        <taxon>Insecta</taxon>
        <taxon>Pterygota</taxon>
        <taxon>Neoptera</taxon>
        <taxon>Endopterygota</taxon>
        <taxon>Lepidoptera</taxon>
        <taxon>Glossata</taxon>
        <taxon>Ditrysia</taxon>
        <taxon>Tineoidea</taxon>
        <taxon>Psychidae</taxon>
        <taxon>Oiketicinae</taxon>
        <taxon>Eumeta</taxon>
    </lineage>
</organism>
<feature type="domain" description="SH3" evidence="3">
    <location>
        <begin position="175"/>
        <end position="228"/>
    </location>
</feature>
<dbReference type="Pfam" id="PF07653">
    <property type="entry name" value="SH3_2"/>
    <property type="match status" value="1"/>
</dbReference>
<dbReference type="STRING" id="151549.A0A4C1VT12"/>
<evidence type="ECO:0000256" key="1">
    <source>
        <dbReference type="ARBA" id="ARBA00022443"/>
    </source>
</evidence>
<proteinExistence type="predicted"/>
<protein>
    <recommendedName>
        <fullName evidence="3">SH3 domain-containing protein</fullName>
    </recommendedName>
</protein>